<name>A0ACB9AR00_9ASTR</name>
<proteinExistence type="predicted"/>
<sequence>MLDRLSSSPHKWGFTAASEEFDWEYIDDGGSDGDGVKGFYDDVVFGSVPSQEEVHHAVSSLHEVLEPVSFAQLIKNCRIDDDDGVETSSSPTSCHNDGFELDWTEPSMKLCYSTSALQVPSSDKVFDAFHLLQTEPSVQRMVISLSSDKAVWDAVMNNEAVRELRESVKEDKSIYDGLLEDGADDSNPVTQVLRWIFANTKDRVIEIVEKITKVVNELVRPMSKDEKPKGGLDSFDEKLRSSFFLSIVVLLIVIVSRSGKC</sequence>
<reference evidence="1 2" key="2">
    <citation type="journal article" date="2022" name="Mol. Ecol. Resour.">
        <title>The genomes of chicory, endive, great burdock and yacon provide insights into Asteraceae paleo-polyploidization history and plant inulin production.</title>
        <authorList>
            <person name="Fan W."/>
            <person name="Wang S."/>
            <person name="Wang H."/>
            <person name="Wang A."/>
            <person name="Jiang F."/>
            <person name="Liu H."/>
            <person name="Zhao H."/>
            <person name="Xu D."/>
            <person name="Zhang Y."/>
        </authorList>
    </citation>
    <scope>NUCLEOTIDE SEQUENCE [LARGE SCALE GENOMIC DNA]</scope>
    <source>
        <strain evidence="2">cv. Yunnan</strain>
        <tissue evidence="1">Leaves</tissue>
    </source>
</reference>
<reference evidence="2" key="1">
    <citation type="journal article" date="2022" name="Mol. Ecol. Resour.">
        <title>The genomes of chicory, endive, great burdock and yacon provide insights into Asteraceae palaeo-polyploidization history and plant inulin production.</title>
        <authorList>
            <person name="Fan W."/>
            <person name="Wang S."/>
            <person name="Wang H."/>
            <person name="Wang A."/>
            <person name="Jiang F."/>
            <person name="Liu H."/>
            <person name="Zhao H."/>
            <person name="Xu D."/>
            <person name="Zhang Y."/>
        </authorList>
    </citation>
    <scope>NUCLEOTIDE SEQUENCE [LARGE SCALE GENOMIC DNA]</scope>
    <source>
        <strain evidence="2">cv. Yunnan</strain>
    </source>
</reference>
<organism evidence="1 2">
    <name type="scientific">Smallanthus sonchifolius</name>
    <dbReference type="NCBI Taxonomy" id="185202"/>
    <lineage>
        <taxon>Eukaryota</taxon>
        <taxon>Viridiplantae</taxon>
        <taxon>Streptophyta</taxon>
        <taxon>Embryophyta</taxon>
        <taxon>Tracheophyta</taxon>
        <taxon>Spermatophyta</taxon>
        <taxon>Magnoliopsida</taxon>
        <taxon>eudicotyledons</taxon>
        <taxon>Gunneridae</taxon>
        <taxon>Pentapetalae</taxon>
        <taxon>asterids</taxon>
        <taxon>campanulids</taxon>
        <taxon>Asterales</taxon>
        <taxon>Asteraceae</taxon>
        <taxon>Asteroideae</taxon>
        <taxon>Heliantheae alliance</taxon>
        <taxon>Millerieae</taxon>
        <taxon>Smallanthus</taxon>
    </lineage>
</organism>
<evidence type="ECO:0000313" key="1">
    <source>
        <dbReference type="EMBL" id="KAI3712577.1"/>
    </source>
</evidence>
<dbReference type="Proteomes" id="UP001056120">
    <property type="component" value="Linkage Group LG24"/>
</dbReference>
<dbReference type="EMBL" id="CM042041">
    <property type="protein sequence ID" value="KAI3712577.1"/>
    <property type="molecule type" value="Genomic_DNA"/>
</dbReference>
<accession>A0ACB9AR00</accession>
<evidence type="ECO:0000313" key="2">
    <source>
        <dbReference type="Proteomes" id="UP001056120"/>
    </source>
</evidence>
<gene>
    <name evidence="1" type="ORF">L1987_71136</name>
</gene>
<keyword evidence="2" id="KW-1185">Reference proteome</keyword>
<protein>
    <submittedName>
        <fullName evidence="1">Uncharacterized protein</fullName>
    </submittedName>
</protein>
<comment type="caution">
    <text evidence="1">The sequence shown here is derived from an EMBL/GenBank/DDBJ whole genome shotgun (WGS) entry which is preliminary data.</text>
</comment>